<comment type="similarity">
    <text evidence="1 2">Belongs to the UPF0473 family.</text>
</comment>
<dbReference type="Pfam" id="PF06949">
    <property type="entry name" value="DUF1292"/>
    <property type="match status" value="1"/>
</dbReference>
<gene>
    <name evidence="3" type="ORF">KHX14_07965</name>
</gene>
<dbReference type="RefSeq" id="WP_303887629.1">
    <property type="nucleotide sequence ID" value="NZ_JAGZCC010000048.1"/>
</dbReference>
<sequence>MEANKIQVIDDQGNELEYEVLFTFNNEELNKQYVLYYDSSAEEPSVFASIYDDEGKLFPIETPEEWEMVEEVFQSFMAEGEEGHECCGKHKEGGCCHENDEDHECCGGHHHDGDHECCGGHHHDGDHECCGGHHHDEDYECCKDN</sequence>
<dbReference type="PANTHER" id="PTHR40066:SF1">
    <property type="entry name" value="UPF0473 PROTEIN CBO2561_CLC_2432"/>
    <property type="match status" value="1"/>
</dbReference>
<dbReference type="InterPro" id="IPR009711">
    <property type="entry name" value="UPF0473"/>
</dbReference>
<evidence type="ECO:0000313" key="4">
    <source>
        <dbReference type="Proteomes" id="UP000751224"/>
    </source>
</evidence>
<dbReference type="Proteomes" id="UP000751224">
    <property type="component" value="Unassembled WGS sequence"/>
</dbReference>
<evidence type="ECO:0000256" key="1">
    <source>
        <dbReference type="ARBA" id="ARBA00008439"/>
    </source>
</evidence>
<evidence type="ECO:0000313" key="3">
    <source>
        <dbReference type="EMBL" id="MBS5588727.1"/>
    </source>
</evidence>
<name>A0A943I4I0_9FIRM</name>
<accession>A0A943I4I0</accession>
<dbReference type="HAMAP" id="MF_01448">
    <property type="entry name" value="UPF0473"/>
    <property type="match status" value="1"/>
</dbReference>
<comment type="caution">
    <text evidence="3">The sequence shown here is derived from an EMBL/GenBank/DDBJ whole genome shotgun (WGS) entry which is preliminary data.</text>
</comment>
<protein>
    <recommendedName>
        <fullName evidence="2">UPF0473 protein KHX14_07965</fullName>
    </recommendedName>
</protein>
<dbReference type="PANTHER" id="PTHR40066">
    <property type="entry name" value="UPF0473 PROTEIN CBO2561/CLC_2432"/>
    <property type="match status" value="1"/>
</dbReference>
<dbReference type="AlphaFoldDB" id="A0A943I4I0"/>
<reference evidence="3" key="1">
    <citation type="submission" date="2021-02" db="EMBL/GenBank/DDBJ databases">
        <title>Infant gut strain persistence is associated with maternal origin, phylogeny, and functional potential including surface adhesion and iron acquisition.</title>
        <authorList>
            <person name="Lou Y.C."/>
        </authorList>
    </citation>
    <scope>NUCLEOTIDE SEQUENCE</scope>
    <source>
        <strain evidence="3">L3_108_000G1_dasL3_108_000G1_metabat.metabat.11</strain>
    </source>
</reference>
<evidence type="ECO:0000256" key="2">
    <source>
        <dbReference type="HAMAP-Rule" id="MF_01448"/>
    </source>
</evidence>
<dbReference type="EMBL" id="JAGZCC010000048">
    <property type="protein sequence ID" value="MBS5588727.1"/>
    <property type="molecule type" value="Genomic_DNA"/>
</dbReference>
<organism evidence="3 4">
    <name type="scientific">Thomasclavelia spiroformis</name>
    <dbReference type="NCBI Taxonomy" id="29348"/>
    <lineage>
        <taxon>Bacteria</taxon>
        <taxon>Bacillati</taxon>
        <taxon>Bacillota</taxon>
        <taxon>Erysipelotrichia</taxon>
        <taxon>Erysipelotrichales</taxon>
        <taxon>Coprobacillaceae</taxon>
        <taxon>Thomasclavelia</taxon>
    </lineage>
</organism>
<proteinExistence type="inferred from homology"/>